<reference evidence="5" key="1">
    <citation type="journal article" date="2008" name="J. Bacteriol.">
        <title>Genome sequence of the streptomycin-producing microorganism Streptomyces griseus IFO 13350.</title>
        <authorList>
            <person name="Ohnishi Y."/>
            <person name="Ishikawa J."/>
            <person name="Hara H."/>
            <person name="Suzuki H."/>
            <person name="Ikenoya M."/>
            <person name="Ikeda H."/>
            <person name="Yamashita A."/>
            <person name="Hattori M."/>
            <person name="Horinouchi S."/>
        </authorList>
    </citation>
    <scope>NUCLEOTIDE SEQUENCE [LARGE SCALE GENOMIC DNA]</scope>
    <source>
        <strain evidence="5">JCM 4626 / NBRC 13350</strain>
    </source>
</reference>
<dbReference type="PROSITE" id="PS51186">
    <property type="entry name" value="GNAT"/>
    <property type="match status" value="1"/>
</dbReference>
<feature type="domain" description="N-acetyltransferase" evidence="3">
    <location>
        <begin position="4"/>
        <end position="165"/>
    </location>
</feature>
<dbReference type="PANTHER" id="PTHR43877">
    <property type="entry name" value="AMINOALKYLPHOSPHONATE N-ACETYLTRANSFERASE-RELATED-RELATED"/>
    <property type="match status" value="1"/>
</dbReference>
<dbReference type="InterPro" id="IPR000182">
    <property type="entry name" value="GNAT_dom"/>
</dbReference>
<dbReference type="Pfam" id="PF00583">
    <property type="entry name" value="Acetyltransf_1"/>
    <property type="match status" value="1"/>
</dbReference>
<dbReference type="PANTHER" id="PTHR43877:SF2">
    <property type="entry name" value="AMINOALKYLPHOSPHONATE N-ACETYLTRANSFERASE-RELATED"/>
    <property type="match status" value="1"/>
</dbReference>
<dbReference type="AlphaFoldDB" id="B1VYL0"/>
<evidence type="ECO:0000313" key="5">
    <source>
        <dbReference type="Proteomes" id="UP000001685"/>
    </source>
</evidence>
<evidence type="ECO:0000313" key="4">
    <source>
        <dbReference type="EMBL" id="BAG21995.1"/>
    </source>
</evidence>
<organism evidence="4 5">
    <name type="scientific">Streptomyces griseus subsp. griseus (strain JCM 4626 / CBS 651.72 / NBRC 13350 / KCC S-0626 / ISP 5235)</name>
    <dbReference type="NCBI Taxonomy" id="455632"/>
    <lineage>
        <taxon>Bacteria</taxon>
        <taxon>Bacillati</taxon>
        <taxon>Actinomycetota</taxon>
        <taxon>Actinomycetes</taxon>
        <taxon>Kitasatosporales</taxon>
        <taxon>Streptomycetaceae</taxon>
        <taxon>Streptomyces</taxon>
    </lineage>
</organism>
<keyword evidence="1" id="KW-0808">Transferase</keyword>
<evidence type="ECO:0000256" key="2">
    <source>
        <dbReference type="ARBA" id="ARBA00023315"/>
    </source>
</evidence>
<dbReference type="InterPro" id="IPR016181">
    <property type="entry name" value="Acyl_CoA_acyltransferase"/>
</dbReference>
<dbReference type="Gene3D" id="3.40.630.30">
    <property type="match status" value="1"/>
</dbReference>
<dbReference type="SUPFAM" id="SSF55729">
    <property type="entry name" value="Acyl-CoA N-acyltransferases (Nat)"/>
    <property type="match status" value="1"/>
</dbReference>
<dbReference type="HOGENOM" id="CLU_013985_11_6_11"/>
<gene>
    <name evidence="4" type="ordered locus">SGR_5166</name>
</gene>
<sequence>MPHMTWTVAAERFDSPDAYALRRDYYDEVAGRYWRRPATAAEVDDGLDGDGADLLAPPTGRFVVGRYGNEAAGCAGLLLTEAAGPGTAELTRVYVRPAFRGTGGGGLLLAAVEEEARAYGVTLLRLDTRGDLVEARGLYAKHGYREVPAFHRRNQYAEHWFAKEL</sequence>
<dbReference type="eggNOG" id="COG0456">
    <property type="taxonomic scope" value="Bacteria"/>
</dbReference>
<dbReference type="EMBL" id="AP009493">
    <property type="protein sequence ID" value="BAG21995.1"/>
    <property type="molecule type" value="Genomic_DNA"/>
</dbReference>
<evidence type="ECO:0000256" key="1">
    <source>
        <dbReference type="ARBA" id="ARBA00022679"/>
    </source>
</evidence>
<keyword evidence="2" id="KW-0012">Acyltransferase</keyword>
<dbReference type="KEGG" id="sgr:SGR_5166"/>
<dbReference type="Proteomes" id="UP000001685">
    <property type="component" value="Chromosome"/>
</dbReference>
<evidence type="ECO:0000259" key="3">
    <source>
        <dbReference type="PROSITE" id="PS51186"/>
    </source>
</evidence>
<name>B1VYL0_STRGG</name>
<accession>B1VYL0</accession>
<dbReference type="InterPro" id="IPR050832">
    <property type="entry name" value="Bact_Acetyltransf"/>
</dbReference>
<protein>
    <submittedName>
        <fullName evidence="4">Acetyltransferase</fullName>
    </submittedName>
</protein>
<dbReference type="GO" id="GO:0016747">
    <property type="term" value="F:acyltransferase activity, transferring groups other than amino-acyl groups"/>
    <property type="evidence" value="ECO:0007669"/>
    <property type="project" value="InterPro"/>
</dbReference>
<proteinExistence type="predicted"/>